<keyword evidence="3" id="KW-0862">Zinc</keyword>
<feature type="transmembrane region" description="Helical" evidence="6">
    <location>
        <begin position="33"/>
        <end position="55"/>
    </location>
</feature>
<accession>A0A444ZZU6</accession>
<evidence type="ECO:0000256" key="4">
    <source>
        <dbReference type="ARBA" id="ARBA00023242"/>
    </source>
</evidence>
<dbReference type="PANTHER" id="PTHR12056:SF2">
    <property type="entry name" value="GEO11084P1"/>
    <property type="match status" value="1"/>
</dbReference>
<dbReference type="Pfam" id="PF03604">
    <property type="entry name" value="Zn_ribbon_RPAB4"/>
    <property type="match status" value="1"/>
</dbReference>
<comment type="caution">
    <text evidence="7">The sequence shown here is derived from an EMBL/GenBank/DDBJ whole genome shotgun (WGS) entry which is preliminary data.</text>
</comment>
<keyword evidence="4" id="KW-0539">Nucleus</keyword>
<dbReference type="GO" id="GO:0005665">
    <property type="term" value="C:RNA polymerase II, core complex"/>
    <property type="evidence" value="ECO:0007669"/>
    <property type="project" value="TreeGrafter"/>
</dbReference>
<dbReference type="GO" id="GO:0006351">
    <property type="term" value="P:DNA-templated transcription"/>
    <property type="evidence" value="ECO:0007669"/>
    <property type="project" value="InterPro"/>
</dbReference>
<evidence type="ECO:0000256" key="5">
    <source>
        <dbReference type="ARBA" id="ARBA00025770"/>
    </source>
</evidence>
<dbReference type="GO" id="GO:0005736">
    <property type="term" value="C:RNA polymerase I complex"/>
    <property type="evidence" value="ECO:0007669"/>
    <property type="project" value="TreeGrafter"/>
</dbReference>
<dbReference type="SUPFAM" id="SSF63393">
    <property type="entry name" value="RNA polymerase subunits"/>
    <property type="match status" value="1"/>
</dbReference>
<evidence type="ECO:0000256" key="2">
    <source>
        <dbReference type="ARBA" id="ARBA00022723"/>
    </source>
</evidence>
<dbReference type="AlphaFoldDB" id="A0A444ZZU6"/>
<organism evidence="7 8">
    <name type="scientific">Arachis hypogaea</name>
    <name type="common">Peanut</name>
    <dbReference type="NCBI Taxonomy" id="3818"/>
    <lineage>
        <taxon>Eukaryota</taxon>
        <taxon>Viridiplantae</taxon>
        <taxon>Streptophyta</taxon>
        <taxon>Embryophyta</taxon>
        <taxon>Tracheophyta</taxon>
        <taxon>Spermatophyta</taxon>
        <taxon>Magnoliopsida</taxon>
        <taxon>eudicotyledons</taxon>
        <taxon>Gunneridae</taxon>
        <taxon>Pentapetalae</taxon>
        <taxon>rosids</taxon>
        <taxon>fabids</taxon>
        <taxon>Fabales</taxon>
        <taxon>Fabaceae</taxon>
        <taxon>Papilionoideae</taxon>
        <taxon>50 kb inversion clade</taxon>
        <taxon>dalbergioids sensu lato</taxon>
        <taxon>Dalbergieae</taxon>
        <taxon>Pterocarpus clade</taxon>
        <taxon>Arachis</taxon>
    </lineage>
</organism>
<dbReference type="GO" id="GO:0008270">
    <property type="term" value="F:zinc ion binding"/>
    <property type="evidence" value="ECO:0007669"/>
    <property type="project" value="InterPro"/>
</dbReference>
<dbReference type="InterPro" id="IPR029040">
    <property type="entry name" value="RPABC4/Spt4"/>
</dbReference>
<dbReference type="GO" id="GO:0003899">
    <property type="term" value="F:DNA-directed RNA polymerase activity"/>
    <property type="evidence" value="ECO:0007669"/>
    <property type="project" value="InterPro"/>
</dbReference>
<name>A0A444ZZU6_ARAHY</name>
<sequence length="63" mass="7598">MENTLKPGDIIQCRECGYCILYKKRTHRSKHPFFYHLLKVAVFIYLIHLYVYLFICCDYSCSV</sequence>
<protein>
    <submittedName>
        <fullName evidence="7">Uncharacterized protein</fullName>
    </submittedName>
</protein>
<dbReference type="Gene3D" id="2.20.28.30">
    <property type="entry name" value="RNA polymerase ii, chain L"/>
    <property type="match status" value="1"/>
</dbReference>
<evidence type="ECO:0000313" key="7">
    <source>
        <dbReference type="EMBL" id="RYR19703.1"/>
    </source>
</evidence>
<dbReference type="InterPro" id="IPR039747">
    <property type="entry name" value="RPABC4"/>
</dbReference>
<evidence type="ECO:0000313" key="8">
    <source>
        <dbReference type="Proteomes" id="UP000289738"/>
    </source>
</evidence>
<dbReference type="PANTHER" id="PTHR12056">
    <property type="entry name" value="DNA-DIRECTED RNA POLYMERASES I, II, AND III"/>
    <property type="match status" value="1"/>
</dbReference>
<dbReference type="EMBL" id="SDMP01000013">
    <property type="protein sequence ID" value="RYR19703.1"/>
    <property type="molecule type" value="Genomic_DNA"/>
</dbReference>
<keyword evidence="6" id="KW-1133">Transmembrane helix</keyword>
<dbReference type="SMART" id="SM00659">
    <property type="entry name" value="RPOLCX"/>
    <property type="match status" value="1"/>
</dbReference>
<evidence type="ECO:0000256" key="1">
    <source>
        <dbReference type="ARBA" id="ARBA00004123"/>
    </source>
</evidence>
<evidence type="ECO:0000256" key="6">
    <source>
        <dbReference type="SAM" id="Phobius"/>
    </source>
</evidence>
<reference evidence="7 8" key="1">
    <citation type="submission" date="2019-01" db="EMBL/GenBank/DDBJ databases">
        <title>Sequencing of cultivated peanut Arachis hypogaea provides insights into genome evolution and oil improvement.</title>
        <authorList>
            <person name="Chen X."/>
        </authorList>
    </citation>
    <scope>NUCLEOTIDE SEQUENCE [LARGE SCALE GENOMIC DNA]</scope>
    <source>
        <strain evidence="8">cv. Fuhuasheng</strain>
        <tissue evidence="7">Leaves</tissue>
    </source>
</reference>
<keyword evidence="6" id="KW-0472">Membrane</keyword>
<dbReference type="GO" id="GO:0005666">
    <property type="term" value="C:RNA polymerase III complex"/>
    <property type="evidence" value="ECO:0007669"/>
    <property type="project" value="TreeGrafter"/>
</dbReference>
<dbReference type="GO" id="GO:0003677">
    <property type="term" value="F:DNA binding"/>
    <property type="evidence" value="ECO:0007669"/>
    <property type="project" value="InterPro"/>
</dbReference>
<dbReference type="InterPro" id="IPR006591">
    <property type="entry name" value="RNAP_P/RPABC4"/>
</dbReference>
<gene>
    <name evidence="7" type="ORF">Ahy_B03g064572</name>
</gene>
<comment type="subcellular location">
    <subcellularLocation>
        <location evidence="1">Nucleus</location>
    </subcellularLocation>
</comment>
<comment type="similarity">
    <text evidence="5">Belongs to the archaeal Rpo12/eukaryotic RPC10 RNA polymerase subunit family.</text>
</comment>
<evidence type="ECO:0000256" key="3">
    <source>
        <dbReference type="ARBA" id="ARBA00022833"/>
    </source>
</evidence>
<keyword evidence="2" id="KW-0479">Metal-binding</keyword>
<proteinExistence type="inferred from homology"/>
<keyword evidence="6" id="KW-0812">Transmembrane</keyword>
<dbReference type="Proteomes" id="UP000289738">
    <property type="component" value="Chromosome B03"/>
</dbReference>
<keyword evidence="8" id="KW-1185">Reference proteome</keyword>